<dbReference type="Pfam" id="PF05817">
    <property type="entry name" value="Ribophorin_II"/>
    <property type="match status" value="2"/>
</dbReference>
<feature type="domain" description="Ribophorin II third" evidence="12">
    <location>
        <begin position="474"/>
        <end position="597"/>
    </location>
</feature>
<reference evidence="15" key="1">
    <citation type="submission" date="2018-02" db="EMBL/GenBank/DDBJ databases">
        <authorList>
            <person name="Cohen D.B."/>
            <person name="Kent A.D."/>
        </authorList>
    </citation>
    <scope>NUCLEOTIDE SEQUENCE</scope>
</reference>
<dbReference type="InterPro" id="IPR008814">
    <property type="entry name" value="Swp1"/>
</dbReference>
<comment type="function">
    <text evidence="1 10">Subunit of the oligosaccharyl transferase (OST) complex that catalyzes the initial transfer of a defined glycan (Glc(3)Man(9)GlcNAc(2) in eukaryotes) from the lipid carrier dolichol-pyrophosphate to an asparagine residue within an Asn-X-Ser/Thr consensus motif in nascent polypeptide chains, the first step in protein N-glycosylation. N-glycosylation occurs cotranslationally and the complex associates with the Sec61 complex at the channel-forming translocon complex that mediates protein translocation across the endoplasmic reticulum (ER). All subunits are required for a maximal enzyme activity.</text>
</comment>
<keyword evidence="5 10" id="KW-0812">Transmembrane</keyword>
<evidence type="ECO:0000256" key="6">
    <source>
        <dbReference type="ARBA" id="ARBA00022729"/>
    </source>
</evidence>
<evidence type="ECO:0000259" key="13">
    <source>
        <dbReference type="Pfam" id="PF23861"/>
    </source>
</evidence>
<comment type="subcellular location">
    <subcellularLocation>
        <location evidence="2 10">Endoplasmic reticulum membrane</location>
        <topology evidence="2 10">Multi-pass membrane protein</topology>
    </subcellularLocation>
</comment>
<dbReference type="GO" id="GO:0006487">
    <property type="term" value="P:protein N-linked glycosylation"/>
    <property type="evidence" value="ECO:0007669"/>
    <property type="project" value="UniProtKB-UniRule"/>
</dbReference>
<feature type="chain" id="PRO_5019618708" description="Dolichyl-diphosphooligosaccharide--protein glycosyltransferase subunit 2" evidence="10">
    <location>
        <begin position="21"/>
        <end position="703"/>
    </location>
</feature>
<evidence type="ECO:0000256" key="5">
    <source>
        <dbReference type="ARBA" id="ARBA00022692"/>
    </source>
</evidence>
<dbReference type="PANTHER" id="PTHR12640">
    <property type="entry name" value="RIBOPHORIN II"/>
    <property type="match status" value="1"/>
</dbReference>
<dbReference type="InterPro" id="IPR055373">
    <property type="entry name" value="Ribophorin_II_N"/>
</dbReference>
<evidence type="ECO:0000313" key="15">
    <source>
        <dbReference type="EMBL" id="SPD28733.1"/>
    </source>
</evidence>
<keyword evidence="9 10" id="KW-0472">Membrane</keyword>
<keyword evidence="6 10" id="KW-0732">Signal</keyword>
<dbReference type="GO" id="GO:0008250">
    <property type="term" value="C:oligosaccharyltransferase complex"/>
    <property type="evidence" value="ECO:0007669"/>
    <property type="project" value="UniProtKB-UniRule"/>
</dbReference>
<evidence type="ECO:0000256" key="9">
    <source>
        <dbReference type="ARBA" id="ARBA00023136"/>
    </source>
</evidence>
<dbReference type="Pfam" id="PF23860">
    <property type="entry name" value="Ribophorin_II_3rd"/>
    <property type="match status" value="1"/>
</dbReference>
<evidence type="ECO:0000256" key="10">
    <source>
        <dbReference type="RuleBase" id="RU366029"/>
    </source>
</evidence>
<accession>A0A2N9IX46</accession>
<comment type="subunit">
    <text evidence="10">Component of the oligosaccharyltransferase (OST) complex.</text>
</comment>
<dbReference type="PANTHER" id="PTHR12640:SF0">
    <property type="entry name" value="DOLICHYL-DIPHOSPHOOLIGOSACCHARIDE--PROTEIN GLYCOSYLTRANSFERASE SUBUNIT 2"/>
    <property type="match status" value="1"/>
</dbReference>
<sequence>MARNLGRFLVLLLAISICGAASIFQPISDSHRSAALDLFSPIDGSFGSLEETYEALRTFEILGIEKRPDIGSTSCQSVSETLGSSTSDLKDLFHALKVNSILKCKVNEEIFQGVAARLKAVLNDASSLLDFYYSIGSLVLIKDQNSKVDALLGDADGIFRSIKMSLTGSSTTADVALSQSDGRWRYSSNNPESSTYAAGLALEALAGTVSLASSEIDQSLIVTLKNDIVKLFDSIEKYGMDLHGYGLGYGSGTGEGELTCIHWHCMFLNLLHQFIALTSRYDGSFYFDEKLVDAHEHQGPLSTTSSVVRGFTAFAPVTSGSINVPGDKILGLAKFFLGIGIPGNSKDFFNQIDSVSVPLILSLPATVLSLTKKDQLKVKVNTVLGSSAPPLTVKLVQAFISGSKDSSVIESLELKFDPETAVHSLDVLPKSVDVGNYKFIFEIVLHDSEDKNVYATGGQTQVPVFVTGLIKIDNAEIAVLDSDLGSVETQKKLDLAGENAVSLSANHLQKLRLSFRLATPHGNIFKPHQAFLKLRHETKVEHIFVVGNSGKQFEIVLDFLGLVEKFFYLSGRYDIQLTVGDAVMENSFLRAVGHVELDLPEAPEKAPRPPPQSVDPYSRYEPKAEISHIFRSPEKRPPKELSLAFLGLTLLPLVGFLIGLLRIGVNLKNFPTSAVPATFAILFHLGIAAVLLLYVLFWLKTDE</sequence>
<organism evidence="15">
    <name type="scientific">Fagus sylvatica</name>
    <name type="common">Beechnut</name>
    <dbReference type="NCBI Taxonomy" id="28930"/>
    <lineage>
        <taxon>Eukaryota</taxon>
        <taxon>Viridiplantae</taxon>
        <taxon>Streptophyta</taxon>
        <taxon>Embryophyta</taxon>
        <taxon>Tracheophyta</taxon>
        <taxon>Spermatophyta</taxon>
        <taxon>Magnoliopsida</taxon>
        <taxon>eudicotyledons</taxon>
        <taxon>Gunneridae</taxon>
        <taxon>Pentapetalae</taxon>
        <taxon>rosids</taxon>
        <taxon>fabids</taxon>
        <taxon>Fagales</taxon>
        <taxon>Fagaceae</taxon>
        <taxon>Fagus</taxon>
    </lineage>
</organism>
<feature type="domain" description="Ribophorin II N-terminal" evidence="11">
    <location>
        <begin position="27"/>
        <end position="238"/>
    </location>
</feature>
<dbReference type="AlphaFoldDB" id="A0A2N9IX46"/>
<dbReference type="InterPro" id="IPR055375">
    <property type="entry name" value="Ribophorin_II_2nd"/>
</dbReference>
<comment type="similarity">
    <text evidence="4 10">Belongs to the SWP1 family.</text>
</comment>
<feature type="transmembrane region" description="Helical" evidence="10">
    <location>
        <begin position="641"/>
        <end position="665"/>
    </location>
</feature>
<evidence type="ECO:0000256" key="4">
    <source>
        <dbReference type="ARBA" id="ARBA00009038"/>
    </source>
</evidence>
<name>A0A2N9IX46_FAGSY</name>
<evidence type="ECO:0000256" key="3">
    <source>
        <dbReference type="ARBA" id="ARBA00004922"/>
    </source>
</evidence>
<dbReference type="UniPathway" id="UPA00378"/>
<keyword evidence="8 10" id="KW-1133">Transmembrane helix</keyword>
<evidence type="ECO:0000256" key="2">
    <source>
        <dbReference type="ARBA" id="ARBA00004477"/>
    </source>
</evidence>
<feature type="domain" description="Ribophorin II second" evidence="13">
    <location>
        <begin position="359"/>
        <end position="466"/>
    </location>
</feature>
<feature type="domain" description="Ribophorin II C-terminal" evidence="14">
    <location>
        <begin position="630"/>
        <end position="700"/>
    </location>
</feature>
<dbReference type="EMBL" id="OIVN01006243">
    <property type="protein sequence ID" value="SPD28733.1"/>
    <property type="molecule type" value="Genomic_DNA"/>
</dbReference>
<evidence type="ECO:0000256" key="7">
    <source>
        <dbReference type="ARBA" id="ARBA00022824"/>
    </source>
</evidence>
<dbReference type="Pfam" id="PF25147">
    <property type="entry name" value="Ribophorin_II_C"/>
    <property type="match status" value="1"/>
</dbReference>
<evidence type="ECO:0000259" key="12">
    <source>
        <dbReference type="Pfam" id="PF23860"/>
    </source>
</evidence>
<evidence type="ECO:0000259" key="11">
    <source>
        <dbReference type="Pfam" id="PF05817"/>
    </source>
</evidence>
<keyword evidence="7 10" id="KW-0256">Endoplasmic reticulum</keyword>
<protein>
    <recommendedName>
        <fullName evidence="10">Dolichyl-diphosphooligosaccharide--protein glycosyltransferase subunit 2</fullName>
    </recommendedName>
    <alternativeName>
        <fullName evidence="10">Ribophorin-2</fullName>
    </alternativeName>
</protein>
<dbReference type="InterPro" id="IPR055374">
    <property type="entry name" value="Ribophorin_II_3rd"/>
</dbReference>
<gene>
    <name evidence="15" type="ORF">FSB_LOCUS56615</name>
</gene>
<dbReference type="InterPro" id="IPR056790">
    <property type="entry name" value="Ribophorin_II_C"/>
</dbReference>
<evidence type="ECO:0000256" key="1">
    <source>
        <dbReference type="ARBA" id="ARBA00002791"/>
    </source>
</evidence>
<comment type="pathway">
    <text evidence="3 10">Protein modification; protein glycosylation.</text>
</comment>
<feature type="transmembrane region" description="Helical" evidence="10">
    <location>
        <begin position="677"/>
        <end position="699"/>
    </location>
</feature>
<proteinExistence type="inferred from homology"/>
<feature type="domain" description="Ribophorin II N-terminal" evidence="11">
    <location>
        <begin position="287"/>
        <end position="356"/>
    </location>
</feature>
<evidence type="ECO:0000259" key="14">
    <source>
        <dbReference type="Pfam" id="PF25147"/>
    </source>
</evidence>
<feature type="signal peptide" evidence="10">
    <location>
        <begin position="1"/>
        <end position="20"/>
    </location>
</feature>
<evidence type="ECO:0000256" key="8">
    <source>
        <dbReference type="ARBA" id="ARBA00022989"/>
    </source>
</evidence>
<dbReference type="Pfam" id="PF23861">
    <property type="entry name" value="Ribophorin_II_2nd"/>
    <property type="match status" value="1"/>
</dbReference>